<gene>
    <name evidence="1" type="ORF">HYG85_06245</name>
</gene>
<dbReference type="EMBL" id="CP058561">
    <property type="protein sequence ID" value="QUH28545.1"/>
    <property type="molecule type" value="Genomic_DNA"/>
</dbReference>
<name>A0A8J8M9E9_9FIRM</name>
<dbReference type="SUPFAM" id="SSF52540">
    <property type="entry name" value="P-loop containing nucleoside triphosphate hydrolases"/>
    <property type="match status" value="1"/>
</dbReference>
<proteinExistence type="predicted"/>
<dbReference type="KEGG" id="vgu:HYG85_06245"/>
<keyword evidence="2" id="KW-1185">Reference proteome</keyword>
<dbReference type="Proteomes" id="UP000677305">
    <property type="component" value="Chromosome"/>
</dbReference>
<dbReference type="AlphaFoldDB" id="A0A8J8M9E9"/>
<evidence type="ECO:0000313" key="1">
    <source>
        <dbReference type="EMBL" id="QUH28545.1"/>
    </source>
</evidence>
<dbReference type="RefSeq" id="WP_212692771.1">
    <property type="nucleotide sequence ID" value="NZ_CP058561.1"/>
</dbReference>
<evidence type="ECO:0000313" key="2">
    <source>
        <dbReference type="Proteomes" id="UP000677305"/>
    </source>
</evidence>
<dbReference type="Gene3D" id="3.40.50.300">
    <property type="entry name" value="P-loop containing nucleotide triphosphate hydrolases"/>
    <property type="match status" value="1"/>
</dbReference>
<protein>
    <recommendedName>
        <fullName evidence="3">Thymidylate kinase</fullName>
    </recommendedName>
</protein>
<evidence type="ECO:0008006" key="3">
    <source>
        <dbReference type="Google" id="ProtNLM"/>
    </source>
</evidence>
<reference evidence="1 2" key="1">
    <citation type="submission" date="2020-07" db="EMBL/GenBank/DDBJ databases">
        <title>Vallitalea guaymasensis genome.</title>
        <authorList>
            <person name="Postec A."/>
        </authorList>
    </citation>
    <scope>NUCLEOTIDE SEQUENCE [LARGE SCALE GENOMIC DNA]</scope>
    <source>
        <strain evidence="1 2">Ra1766G1</strain>
    </source>
</reference>
<dbReference type="InterPro" id="IPR027417">
    <property type="entry name" value="P-loop_NTPase"/>
</dbReference>
<sequence length="195" mass="23250">MNSIIIVEGAQGSGKTTVSNWIRENKVYTNLYRLTGHNDNSKNGREKSIKMYDALMDYVEKLENSDINLLFDRTFITEMVYCMCGYRKYMFADKGKEYIKRLNELGRRGNFEIVIINLKVSDADKFRERFLENDRKDKPRHLSIEFNVDNSIKQQESYEIILEYIKNTYKYIDVIDINTDKENFRDIVMDRLKDE</sequence>
<accession>A0A8J8M9E9</accession>
<organism evidence="1 2">
    <name type="scientific">Vallitalea guaymasensis</name>
    <dbReference type="NCBI Taxonomy" id="1185412"/>
    <lineage>
        <taxon>Bacteria</taxon>
        <taxon>Bacillati</taxon>
        <taxon>Bacillota</taxon>
        <taxon>Clostridia</taxon>
        <taxon>Lachnospirales</taxon>
        <taxon>Vallitaleaceae</taxon>
        <taxon>Vallitalea</taxon>
    </lineage>
</organism>